<proteinExistence type="predicted"/>
<accession>A0ACC0PED8</accession>
<dbReference type="EMBL" id="CM046390">
    <property type="protein sequence ID" value="KAI8564067.1"/>
    <property type="molecule type" value="Genomic_DNA"/>
</dbReference>
<protein>
    <submittedName>
        <fullName evidence="1">Uncharacterized protein</fullName>
    </submittedName>
</protein>
<dbReference type="Proteomes" id="UP001062846">
    <property type="component" value="Chromosome 3"/>
</dbReference>
<name>A0ACC0PED8_RHOML</name>
<gene>
    <name evidence="1" type="ORF">RHMOL_Rhmol03G0154200</name>
</gene>
<sequence length="189" mass="20588">MGFSQKVKRAPIVKSNLITGMLDNGVWPESESFNDDGHLSILLQFHMQQELISIGPQVRSFQEIFLRRDIQKATAPTPLLQLQVEYSRMPACSALEQERPRRGVPSARFTVYKICWSDGCYDADILAALDDAIADGVDIISLSVWGAAQDYFNDPIAIGAFHSMKNGILTSNSAAISGPSAGSVSNVSP</sequence>
<organism evidence="1 2">
    <name type="scientific">Rhododendron molle</name>
    <name type="common">Chinese azalea</name>
    <name type="synonym">Azalea mollis</name>
    <dbReference type="NCBI Taxonomy" id="49168"/>
    <lineage>
        <taxon>Eukaryota</taxon>
        <taxon>Viridiplantae</taxon>
        <taxon>Streptophyta</taxon>
        <taxon>Embryophyta</taxon>
        <taxon>Tracheophyta</taxon>
        <taxon>Spermatophyta</taxon>
        <taxon>Magnoliopsida</taxon>
        <taxon>eudicotyledons</taxon>
        <taxon>Gunneridae</taxon>
        <taxon>Pentapetalae</taxon>
        <taxon>asterids</taxon>
        <taxon>Ericales</taxon>
        <taxon>Ericaceae</taxon>
        <taxon>Ericoideae</taxon>
        <taxon>Rhodoreae</taxon>
        <taxon>Rhododendron</taxon>
    </lineage>
</organism>
<evidence type="ECO:0000313" key="2">
    <source>
        <dbReference type="Proteomes" id="UP001062846"/>
    </source>
</evidence>
<comment type="caution">
    <text evidence="1">The sequence shown here is derived from an EMBL/GenBank/DDBJ whole genome shotgun (WGS) entry which is preliminary data.</text>
</comment>
<evidence type="ECO:0000313" key="1">
    <source>
        <dbReference type="EMBL" id="KAI8564067.1"/>
    </source>
</evidence>
<reference evidence="1" key="1">
    <citation type="submission" date="2022-02" db="EMBL/GenBank/DDBJ databases">
        <title>Plant Genome Project.</title>
        <authorList>
            <person name="Zhang R.-G."/>
        </authorList>
    </citation>
    <scope>NUCLEOTIDE SEQUENCE</scope>
    <source>
        <strain evidence="1">AT1</strain>
    </source>
</reference>
<keyword evidence="2" id="KW-1185">Reference proteome</keyword>